<organism evidence="2 3">
    <name type="scientific">Vitis rotundifolia</name>
    <name type="common">Muscadine grape</name>
    <dbReference type="NCBI Taxonomy" id="103349"/>
    <lineage>
        <taxon>Eukaryota</taxon>
        <taxon>Viridiplantae</taxon>
        <taxon>Streptophyta</taxon>
        <taxon>Embryophyta</taxon>
        <taxon>Tracheophyta</taxon>
        <taxon>Spermatophyta</taxon>
        <taxon>Magnoliopsida</taxon>
        <taxon>eudicotyledons</taxon>
        <taxon>Gunneridae</taxon>
        <taxon>Pentapetalae</taxon>
        <taxon>rosids</taxon>
        <taxon>Vitales</taxon>
        <taxon>Vitaceae</taxon>
        <taxon>Viteae</taxon>
        <taxon>Vitis</taxon>
    </lineage>
</organism>
<dbReference type="AlphaFoldDB" id="A0AA38Z142"/>
<evidence type="ECO:0000313" key="2">
    <source>
        <dbReference type="EMBL" id="KAJ9680267.1"/>
    </source>
</evidence>
<dbReference type="EMBL" id="JARBHA010000015">
    <property type="protein sequence ID" value="KAJ9680267.1"/>
    <property type="molecule type" value="Genomic_DNA"/>
</dbReference>
<name>A0AA38Z142_VITRO</name>
<comment type="caution">
    <text evidence="2">The sequence shown here is derived from an EMBL/GenBank/DDBJ whole genome shotgun (WGS) entry which is preliminary data.</text>
</comment>
<proteinExistence type="predicted"/>
<dbReference type="Pfam" id="PF14223">
    <property type="entry name" value="Retrotran_gag_2"/>
    <property type="match status" value="1"/>
</dbReference>
<accession>A0AA38Z142</accession>
<dbReference type="Proteomes" id="UP001168098">
    <property type="component" value="Unassembled WGS sequence"/>
</dbReference>
<sequence length="97" mass="11278">MDLRNIDVRIDDENQAIILMHSLPNSYEHFVDTMMHARDTLSIKDVRVALNSKELKKRSKSKKGDSSEGLVARRRIGKKNNNRKSRSRSKSKLRENN</sequence>
<evidence type="ECO:0000313" key="3">
    <source>
        <dbReference type="Proteomes" id="UP001168098"/>
    </source>
</evidence>
<feature type="region of interest" description="Disordered" evidence="1">
    <location>
        <begin position="54"/>
        <end position="97"/>
    </location>
</feature>
<evidence type="ECO:0000256" key="1">
    <source>
        <dbReference type="SAM" id="MobiDB-lite"/>
    </source>
</evidence>
<keyword evidence="3" id="KW-1185">Reference proteome</keyword>
<reference evidence="2 3" key="1">
    <citation type="journal article" date="2023" name="BMC Biotechnol.">
        <title>Vitis rotundifolia cv Carlos genome sequencing.</title>
        <authorList>
            <person name="Huff M."/>
            <person name="Hulse-Kemp A."/>
            <person name="Scheffler B."/>
            <person name="Youngblood R."/>
            <person name="Simpson S."/>
            <person name="Babiker E."/>
            <person name="Staton M."/>
        </authorList>
    </citation>
    <scope>NUCLEOTIDE SEQUENCE [LARGE SCALE GENOMIC DNA]</scope>
    <source>
        <tissue evidence="2">Leaf</tissue>
    </source>
</reference>
<protein>
    <submittedName>
        <fullName evidence="2">Uncharacterized protein</fullName>
    </submittedName>
</protein>
<gene>
    <name evidence="2" type="ORF">PVL29_019547</name>
</gene>
<feature type="compositionally biased region" description="Basic residues" evidence="1">
    <location>
        <begin position="72"/>
        <end position="91"/>
    </location>
</feature>